<reference evidence="1" key="1">
    <citation type="journal article" date="2014" name="Front. Microbiol.">
        <title>High frequency of phylogenetically diverse reductive dehalogenase-homologous genes in deep subseafloor sedimentary metagenomes.</title>
        <authorList>
            <person name="Kawai M."/>
            <person name="Futagami T."/>
            <person name="Toyoda A."/>
            <person name="Takaki Y."/>
            <person name="Nishi S."/>
            <person name="Hori S."/>
            <person name="Arai W."/>
            <person name="Tsubouchi T."/>
            <person name="Morono Y."/>
            <person name="Uchiyama I."/>
            <person name="Ito T."/>
            <person name="Fujiyama A."/>
            <person name="Inagaki F."/>
            <person name="Takami H."/>
        </authorList>
    </citation>
    <scope>NUCLEOTIDE SEQUENCE</scope>
    <source>
        <strain evidence="1">Expedition CK06-06</strain>
    </source>
</reference>
<organism evidence="1">
    <name type="scientific">marine sediment metagenome</name>
    <dbReference type="NCBI Taxonomy" id="412755"/>
    <lineage>
        <taxon>unclassified sequences</taxon>
        <taxon>metagenomes</taxon>
        <taxon>ecological metagenomes</taxon>
    </lineage>
</organism>
<name>X0SSH3_9ZZZZ</name>
<comment type="caution">
    <text evidence="1">The sequence shown here is derived from an EMBL/GenBank/DDBJ whole genome shotgun (WGS) entry which is preliminary data.</text>
</comment>
<evidence type="ECO:0000313" key="1">
    <source>
        <dbReference type="EMBL" id="GAF84088.1"/>
    </source>
</evidence>
<protein>
    <submittedName>
        <fullName evidence="1">Uncharacterized protein</fullName>
    </submittedName>
</protein>
<gene>
    <name evidence="1" type="ORF">S01H1_12082</name>
</gene>
<sequence length="84" mass="9288">MIDKLGDAEAALDTEPASVGRILLLRAYTDDGIANYTEQNAATHTAIRTYRTHLCEWRQSISGDQRSYRAASDALTTGFAIRIQ</sequence>
<proteinExistence type="predicted"/>
<dbReference type="AlphaFoldDB" id="X0SSH3"/>
<dbReference type="EMBL" id="BARS01006180">
    <property type="protein sequence ID" value="GAF84088.1"/>
    <property type="molecule type" value="Genomic_DNA"/>
</dbReference>
<accession>X0SSH3</accession>